<dbReference type="EMBL" id="JAWDGP010002150">
    <property type="protein sequence ID" value="KAK3785251.1"/>
    <property type="molecule type" value="Genomic_DNA"/>
</dbReference>
<organism evidence="2 3">
    <name type="scientific">Elysia crispata</name>
    <name type="common">lettuce slug</name>
    <dbReference type="NCBI Taxonomy" id="231223"/>
    <lineage>
        <taxon>Eukaryota</taxon>
        <taxon>Metazoa</taxon>
        <taxon>Spiralia</taxon>
        <taxon>Lophotrochozoa</taxon>
        <taxon>Mollusca</taxon>
        <taxon>Gastropoda</taxon>
        <taxon>Heterobranchia</taxon>
        <taxon>Euthyneura</taxon>
        <taxon>Panpulmonata</taxon>
        <taxon>Sacoglossa</taxon>
        <taxon>Placobranchoidea</taxon>
        <taxon>Plakobranchidae</taxon>
        <taxon>Elysia</taxon>
    </lineage>
</organism>
<feature type="compositionally biased region" description="Low complexity" evidence="1">
    <location>
        <begin position="13"/>
        <end position="23"/>
    </location>
</feature>
<protein>
    <submittedName>
        <fullName evidence="2">Uncharacterized protein</fullName>
    </submittedName>
</protein>
<feature type="region of interest" description="Disordered" evidence="1">
    <location>
        <begin position="1"/>
        <end position="32"/>
    </location>
</feature>
<keyword evidence="3" id="KW-1185">Reference proteome</keyword>
<accession>A0AAE1DW56</accession>
<sequence length="98" mass="10944">MFAKLANASALCTNNPNEENLNTTDKETRGPNVLKRSASAINARCDHSRHCPSVDCKPSSFCNRESRPVVQNQPDFTREPDRSSAWILKDTEVLSEHS</sequence>
<evidence type="ECO:0000256" key="1">
    <source>
        <dbReference type="SAM" id="MobiDB-lite"/>
    </source>
</evidence>
<reference evidence="2" key="1">
    <citation type="journal article" date="2023" name="G3 (Bethesda)">
        <title>A reference genome for the long-term kleptoplast-retaining sea slug Elysia crispata morphotype clarki.</title>
        <authorList>
            <person name="Eastman K.E."/>
            <person name="Pendleton A.L."/>
            <person name="Shaikh M.A."/>
            <person name="Suttiyut T."/>
            <person name="Ogas R."/>
            <person name="Tomko P."/>
            <person name="Gavelis G."/>
            <person name="Widhalm J.R."/>
            <person name="Wisecaver J.H."/>
        </authorList>
    </citation>
    <scope>NUCLEOTIDE SEQUENCE</scope>
    <source>
        <strain evidence="2">ECLA1</strain>
    </source>
</reference>
<name>A0AAE1DW56_9GAST</name>
<gene>
    <name evidence="2" type="ORF">RRG08_036787</name>
</gene>
<comment type="caution">
    <text evidence="2">The sequence shown here is derived from an EMBL/GenBank/DDBJ whole genome shotgun (WGS) entry which is preliminary data.</text>
</comment>
<evidence type="ECO:0000313" key="2">
    <source>
        <dbReference type="EMBL" id="KAK3785251.1"/>
    </source>
</evidence>
<dbReference type="Proteomes" id="UP001283361">
    <property type="component" value="Unassembled WGS sequence"/>
</dbReference>
<proteinExistence type="predicted"/>
<evidence type="ECO:0000313" key="3">
    <source>
        <dbReference type="Proteomes" id="UP001283361"/>
    </source>
</evidence>
<dbReference type="AlphaFoldDB" id="A0AAE1DW56"/>